<proteinExistence type="predicted"/>
<gene>
    <name evidence="1" type="ORF">HPB47_008587</name>
</gene>
<sequence>MPSIRDGDDEDGTPWCRTRSELWRTLRSPRRTSGGEAAACPRGKSSECAAHFSRVPGVAGFAAEAQASDGRRRSDGDRPGGSLPGSTCRTAAGGQRRRCRGPGQQGLPLQVRLRPSRVRRSVTTSLTGRPLSPSINLAIGASGTADTPVIGPKPDLGGARSSPLSRTTAAARRVRWALRPLGSFPRVVSSNSAHGRPAPEQPFGVADDNSDCLSPVGPRYEAETLDAGIEFSGNAGRSACSSLQRRVQPHWRRRVNPMR</sequence>
<evidence type="ECO:0000313" key="1">
    <source>
        <dbReference type="EMBL" id="KAG0414240.1"/>
    </source>
</evidence>
<protein>
    <submittedName>
        <fullName evidence="1">Uncharacterized protein</fullName>
    </submittedName>
</protein>
<dbReference type="EMBL" id="JABSTQ010011192">
    <property type="protein sequence ID" value="KAG0414240.1"/>
    <property type="molecule type" value="Genomic_DNA"/>
</dbReference>
<name>A0AC60P4D9_IXOPE</name>
<organism evidence="1 2">
    <name type="scientific">Ixodes persulcatus</name>
    <name type="common">Taiga tick</name>
    <dbReference type="NCBI Taxonomy" id="34615"/>
    <lineage>
        <taxon>Eukaryota</taxon>
        <taxon>Metazoa</taxon>
        <taxon>Ecdysozoa</taxon>
        <taxon>Arthropoda</taxon>
        <taxon>Chelicerata</taxon>
        <taxon>Arachnida</taxon>
        <taxon>Acari</taxon>
        <taxon>Parasitiformes</taxon>
        <taxon>Ixodida</taxon>
        <taxon>Ixodoidea</taxon>
        <taxon>Ixodidae</taxon>
        <taxon>Ixodinae</taxon>
        <taxon>Ixodes</taxon>
    </lineage>
</organism>
<dbReference type="Proteomes" id="UP000805193">
    <property type="component" value="Unassembled WGS sequence"/>
</dbReference>
<keyword evidence="2" id="KW-1185">Reference proteome</keyword>
<reference evidence="1 2" key="1">
    <citation type="journal article" date="2020" name="Cell">
        <title>Large-Scale Comparative Analyses of Tick Genomes Elucidate Their Genetic Diversity and Vector Capacities.</title>
        <authorList>
            <consortium name="Tick Genome and Microbiome Consortium (TIGMIC)"/>
            <person name="Jia N."/>
            <person name="Wang J."/>
            <person name="Shi W."/>
            <person name="Du L."/>
            <person name="Sun Y."/>
            <person name="Zhan W."/>
            <person name="Jiang J.F."/>
            <person name="Wang Q."/>
            <person name="Zhang B."/>
            <person name="Ji P."/>
            <person name="Bell-Sakyi L."/>
            <person name="Cui X.M."/>
            <person name="Yuan T.T."/>
            <person name="Jiang B.G."/>
            <person name="Yang W.F."/>
            <person name="Lam T.T."/>
            <person name="Chang Q.C."/>
            <person name="Ding S.J."/>
            <person name="Wang X.J."/>
            <person name="Zhu J.G."/>
            <person name="Ruan X.D."/>
            <person name="Zhao L."/>
            <person name="Wei J.T."/>
            <person name="Ye R.Z."/>
            <person name="Que T.C."/>
            <person name="Du C.H."/>
            <person name="Zhou Y.H."/>
            <person name="Cheng J.X."/>
            <person name="Dai P.F."/>
            <person name="Guo W.B."/>
            <person name="Han X.H."/>
            <person name="Huang E.J."/>
            <person name="Li L.F."/>
            <person name="Wei W."/>
            <person name="Gao Y.C."/>
            <person name="Liu J.Z."/>
            <person name="Shao H.Z."/>
            <person name="Wang X."/>
            <person name="Wang C.C."/>
            <person name="Yang T.C."/>
            <person name="Huo Q.B."/>
            <person name="Li W."/>
            <person name="Chen H.Y."/>
            <person name="Chen S.E."/>
            <person name="Zhou L.G."/>
            <person name="Ni X.B."/>
            <person name="Tian J.H."/>
            <person name="Sheng Y."/>
            <person name="Liu T."/>
            <person name="Pan Y.S."/>
            <person name="Xia L.Y."/>
            <person name="Li J."/>
            <person name="Zhao F."/>
            <person name="Cao W.C."/>
        </authorList>
    </citation>
    <scope>NUCLEOTIDE SEQUENCE [LARGE SCALE GENOMIC DNA]</scope>
    <source>
        <strain evidence="1">Iper-2018</strain>
    </source>
</reference>
<evidence type="ECO:0000313" key="2">
    <source>
        <dbReference type="Proteomes" id="UP000805193"/>
    </source>
</evidence>
<feature type="non-terminal residue" evidence="1">
    <location>
        <position position="259"/>
    </location>
</feature>
<accession>A0AC60P4D9</accession>
<comment type="caution">
    <text evidence="1">The sequence shown here is derived from an EMBL/GenBank/DDBJ whole genome shotgun (WGS) entry which is preliminary data.</text>
</comment>